<keyword evidence="3" id="KW-1185">Reference proteome</keyword>
<gene>
    <name evidence="4" type="primary">LOC112690675</name>
</gene>
<dbReference type="OrthoDB" id="6597377at2759"/>
<dbReference type="PANTHER" id="PTHR46289:SF14">
    <property type="entry name" value="DUF4371 DOMAIN-CONTAINING PROTEIN"/>
    <property type="match status" value="1"/>
</dbReference>
<name>A0A8B8GCI7_9HEMI</name>
<evidence type="ECO:0000259" key="1">
    <source>
        <dbReference type="Pfam" id="PF05699"/>
    </source>
</evidence>
<reference evidence="4" key="1">
    <citation type="submission" date="2025-08" db="UniProtKB">
        <authorList>
            <consortium name="RefSeq"/>
        </authorList>
    </citation>
    <scope>IDENTIFICATION</scope>
    <source>
        <tissue evidence="4">Whole body</tissue>
    </source>
</reference>
<evidence type="ECO:0000259" key="2">
    <source>
        <dbReference type="Pfam" id="PF14291"/>
    </source>
</evidence>
<dbReference type="Pfam" id="PF14291">
    <property type="entry name" value="DUF4371"/>
    <property type="match status" value="1"/>
</dbReference>
<dbReference type="AlphaFoldDB" id="A0A8B8GCI7"/>
<dbReference type="InterPro" id="IPR012337">
    <property type="entry name" value="RNaseH-like_sf"/>
</dbReference>
<protein>
    <submittedName>
        <fullName evidence="4">Zinc finger MYM-type protein 1-like</fullName>
    </submittedName>
</protein>
<dbReference type="Proteomes" id="UP000694846">
    <property type="component" value="Unplaced"/>
</dbReference>
<dbReference type="PANTHER" id="PTHR46289">
    <property type="entry name" value="52 KDA REPRESSOR OF THE INHIBITOR OF THE PROTEIN KINASE-LIKE PROTEIN-RELATED"/>
    <property type="match status" value="1"/>
</dbReference>
<dbReference type="InterPro" id="IPR025398">
    <property type="entry name" value="DUF4371"/>
</dbReference>
<proteinExistence type="predicted"/>
<dbReference type="SUPFAM" id="SSF53098">
    <property type="entry name" value="Ribonuclease H-like"/>
    <property type="match status" value="1"/>
</dbReference>
<dbReference type="RefSeq" id="XP_025420520.1">
    <property type="nucleotide sequence ID" value="XM_025564735.1"/>
</dbReference>
<dbReference type="GO" id="GO:0046983">
    <property type="term" value="F:protein dimerization activity"/>
    <property type="evidence" value="ECO:0007669"/>
    <property type="project" value="InterPro"/>
</dbReference>
<evidence type="ECO:0000313" key="3">
    <source>
        <dbReference type="Proteomes" id="UP000694846"/>
    </source>
</evidence>
<dbReference type="GeneID" id="112690675"/>
<dbReference type="InterPro" id="IPR008906">
    <property type="entry name" value="HATC_C_dom"/>
</dbReference>
<feature type="domain" description="DUF4371" evidence="2">
    <location>
        <begin position="71"/>
        <end position="223"/>
    </location>
</feature>
<feature type="domain" description="HAT C-terminal dimerisation" evidence="1">
    <location>
        <begin position="460"/>
        <end position="517"/>
    </location>
</feature>
<dbReference type="Pfam" id="PF05699">
    <property type="entry name" value="Dimer_Tnp_hAT"/>
    <property type="match status" value="1"/>
</dbReference>
<evidence type="ECO:0000313" key="4">
    <source>
        <dbReference type="RefSeq" id="XP_025420520.1"/>
    </source>
</evidence>
<organism evidence="3 4">
    <name type="scientific">Sipha flava</name>
    <name type="common">yellow sugarcane aphid</name>
    <dbReference type="NCBI Taxonomy" id="143950"/>
    <lineage>
        <taxon>Eukaryota</taxon>
        <taxon>Metazoa</taxon>
        <taxon>Ecdysozoa</taxon>
        <taxon>Arthropoda</taxon>
        <taxon>Hexapoda</taxon>
        <taxon>Insecta</taxon>
        <taxon>Pterygota</taxon>
        <taxon>Neoptera</taxon>
        <taxon>Paraneoptera</taxon>
        <taxon>Hemiptera</taxon>
        <taxon>Sternorrhyncha</taxon>
        <taxon>Aphidomorpha</taxon>
        <taxon>Aphidoidea</taxon>
        <taxon>Aphididae</taxon>
        <taxon>Sipha</taxon>
    </lineage>
</organism>
<dbReference type="InterPro" id="IPR052958">
    <property type="entry name" value="IFN-induced_PKR_regulator"/>
</dbReference>
<sequence length="530" mass="60858">MVKMSKIKPVRFIMKMVNQVINQVFSNKASTGFDKINTSHKLLIDNNRKKIFPIISSILFCGTQEIALRGKTSNEGNFNSLINFRIEAGDKILQSHLESSPKNSKYISARVQNEIINITGKIILSRITNYLVKSRSFFSILADETADISGTEQLSIGIRYISFESENPVVKEEFLGFVALTDMHAKTVAKSIIHFLRHSGLNLNNLIGQGYDGCSAMSGIHNGVQAIIKNEFPKAVFVHCSSHRLNLVINDLNKLQHIQNCAGIIKSIIKFFRLSPKRRKRIEKIPLFCETRWSEKYKTIRIFSEHFVGIVEQLEIISMETCFDSQTKSQAFQLHSAATKSNFIVCLFIMAKFSAQLEPITNALQAIQLDLSQARKYITEIIEVFNNLDAKNYFHEIFKKAQNVANELGEEIEIPRIVFNQKHRLNHPINTPEDYFRVSLYQPYCILWYNVWKNRNTSQSEMKNISFISLLDEANLYPAIYIALTIALTLPVTTCSIERTFSTLHRVKTWTRNTIGDNRLNEWNFYSMIE</sequence>
<accession>A0A8B8GCI7</accession>